<dbReference type="Proteomes" id="UP000697998">
    <property type="component" value="Unassembled WGS sequence"/>
</dbReference>
<reference evidence="1 2" key="1">
    <citation type="submission" date="2020-10" db="EMBL/GenBank/DDBJ databases">
        <title>Connecting structure to function with the recovery of over 1000 high-quality activated sludge metagenome-assembled genomes encoding full-length rRNA genes using long-read sequencing.</title>
        <authorList>
            <person name="Singleton C.M."/>
            <person name="Petriglieri F."/>
            <person name="Kristensen J.M."/>
            <person name="Kirkegaard R.H."/>
            <person name="Michaelsen T.Y."/>
            <person name="Andersen M.H."/>
            <person name="Karst S.M."/>
            <person name="Dueholm M.S."/>
            <person name="Nielsen P.H."/>
            <person name="Albertsen M."/>
        </authorList>
    </citation>
    <scope>NUCLEOTIDE SEQUENCE [LARGE SCALE GENOMIC DNA]</scope>
    <source>
        <strain evidence="1">EsbW_18-Q3-R4-48_BATAC.285</strain>
    </source>
</reference>
<comment type="caution">
    <text evidence="1">The sequence shown here is derived from an EMBL/GenBank/DDBJ whole genome shotgun (WGS) entry which is preliminary data.</text>
</comment>
<dbReference type="EMBL" id="JADJMH010000001">
    <property type="protein sequence ID" value="MBK7673285.1"/>
    <property type="molecule type" value="Genomic_DNA"/>
</dbReference>
<gene>
    <name evidence="1" type="ORF">IPJ27_00145</name>
</gene>
<protein>
    <submittedName>
        <fullName evidence="1">Uncharacterized protein</fullName>
    </submittedName>
</protein>
<evidence type="ECO:0000313" key="2">
    <source>
        <dbReference type="Proteomes" id="UP000697998"/>
    </source>
</evidence>
<organism evidence="1 2">
    <name type="scientific">Candidatus Accumulibacter proximus</name>
    <dbReference type="NCBI Taxonomy" id="2954385"/>
    <lineage>
        <taxon>Bacteria</taxon>
        <taxon>Pseudomonadati</taxon>
        <taxon>Pseudomonadota</taxon>
        <taxon>Betaproteobacteria</taxon>
        <taxon>Candidatus Accumulibacter</taxon>
    </lineage>
</organism>
<evidence type="ECO:0000313" key="1">
    <source>
        <dbReference type="EMBL" id="MBK7673285.1"/>
    </source>
</evidence>
<name>A0A935PTY6_9PROT</name>
<sequence>MSLKLSHLLNACPGPAAGAEQGRTSTICALIEGEAHARKTAVLRRVGLARFPVVKTLDLFEWSWPTKINRPQIQNLFRRASSRTRARIFIANVGLGKVISIALAHTAPARLLGVVRPPSISSLALRRPGAGRP</sequence>
<dbReference type="AlphaFoldDB" id="A0A935PTY6"/>
<accession>A0A935PTY6</accession>
<proteinExistence type="predicted"/>